<feature type="compositionally biased region" description="Low complexity" evidence="1">
    <location>
        <begin position="311"/>
        <end position="324"/>
    </location>
</feature>
<comment type="caution">
    <text evidence="4">The sequence shown here is derived from an EMBL/GenBank/DDBJ whole genome shotgun (WGS) entry which is preliminary data.</text>
</comment>
<evidence type="ECO:0000256" key="1">
    <source>
        <dbReference type="SAM" id="MobiDB-lite"/>
    </source>
</evidence>
<keyword evidence="2" id="KW-0472">Membrane</keyword>
<name>A0A3D9L9A6_9MICC</name>
<dbReference type="OrthoDB" id="3265533at2"/>
<organism evidence="4 5">
    <name type="scientific">Citricoccus muralis</name>
    <dbReference type="NCBI Taxonomy" id="169134"/>
    <lineage>
        <taxon>Bacteria</taxon>
        <taxon>Bacillati</taxon>
        <taxon>Actinomycetota</taxon>
        <taxon>Actinomycetes</taxon>
        <taxon>Micrococcales</taxon>
        <taxon>Micrococcaceae</taxon>
        <taxon>Citricoccus</taxon>
    </lineage>
</organism>
<keyword evidence="5" id="KW-1185">Reference proteome</keyword>
<evidence type="ECO:0000256" key="2">
    <source>
        <dbReference type="SAM" id="Phobius"/>
    </source>
</evidence>
<feature type="compositionally biased region" description="Polar residues" evidence="1">
    <location>
        <begin position="262"/>
        <end position="275"/>
    </location>
</feature>
<proteinExistence type="predicted"/>
<feature type="region of interest" description="Disordered" evidence="1">
    <location>
        <begin position="215"/>
        <end position="283"/>
    </location>
</feature>
<dbReference type="Proteomes" id="UP000256727">
    <property type="component" value="Unassembled WGS sequence"/>
</dbReference>
<evidence type="ECO:0000259" key="3">
    <source>
        <dbReference type="Pfam" id="PF26366"/>
    </source>
</evidence>
<evidence type="ECO:0000313" key="4">
    <source>
        <dbReference type="EMBL" id="REE02682.1"/>
    </source>
</evidence>
<keyword evidence="2" id="KW-0812">Transmembrane</keyword>
<keyword evidence="2" id="KW-1133">Transmembrane helix</keyword>
<feature type="domain" description="DUF8094" evidence="3">
    <location>
        <begin position="334"/>
        <end position="606"/>
    </location>
</feature>
<accession>A0A3D9L9A6</accession>
<dbReference type="Pfam" id="PF26366">
    <property type="entry name" value="DUF8094"/>
    <property type="match status" value="1"/>
</dbReference>
<dbReference type="EMBL" id="QREH01000001">
    <property type="protein sequence ID" value="REE02682.1"/>
    <property type="molecule type" value="Genomic_DNA"/>
</dbReference>
<gene>
    <name evidence="4" type="ORF">C8E99_0459</name>
</gene>
<protein>
    <recommendedName>
        <fullName evidence="3">DUF8094 domain-containing protein</fullName>
    </recommendedName>
</protein>
<dbReference type="InterPro" id="IPR058407">
    <property type="entry name" value="DUF8094"/>
</dbReference>
<sequence length="629" mass="65323">MRVVSGVVALILGLAAIFGAVGLQTIWAPPATLTAATDQSSVDAAPDAPLTVITGGINEVAEDPVDYTLTGDGDYTVMLGQTRDIEAWIGDAAHNTVTGVETEVADGQDPRLVVEHTEGEATVPDPAGSDLWVDTQEASGTIDQRWSVPSEGDWSLLVAADGTEPAPAEMTVSWTNTLGDSPWIVPLAIIGGLLVLAGLGLLVWALLIRRRSAPGNTGNHHHHHNDNNDDGGAGRTSAGSPDVRGSSASTIPNTSTTPPTDGTGQVSRTQTSRTQAARPHASRARLAGLLAGSLALAGVLGVGPATAQGTQSAPASDAPQASDEASADENGQYPILTDSQLERILGQIESVVAEGDAEQDPEVLKPRVADPQLSMRGANYANVQVSDDVRAAEPVAAAPIRSVLAPADPAFPRTVTVVTQGEDNATPQLLMLRQDSARAQYRLVTAASMIPAARLPASDLSNTEVEMVAEDDGSGLVMSPATAVDGLARYLNVPDHSFGDQFTNNSMVDGIHDYQASIEEEAPDARLSLLRESIPGTTTTMRLADGSALVIGLLDARMTIAPREEGATVMVDEVAAALAGEDSTESDSPVEMTYREVVALRIPAEGATGDEAKVSMVALTDELQSVTYE</sequence>
<feature type="region of interest" description="Disordered" evidence="1">
    <location>
        <begin position="305"/>
        <end position="334"/>
    </location>
</feature>
<dbReference type="AlphaFoldDB" id="A0A3D9L9A6"/>
<feature type="compositionally biased region" description="Low complexity" evidence="1">
    <location>
        <begin position="246"/>
        <end position="260"/>
    </location>
</feature>
<feature type="transmembrane region" description="Helical" evidence="2">
    <location>
        <begin position="183"/>
        <end position="207"/>
    </location>
</feature>
<evidence type="ECO:0000313" key="5">
    <source>
        <dbReference type="Proteomes" id="UP000256727"/>
    </source>
</evidence>
<reference evidence="4 5" key="1">
    <citation type="submission" date="2018-07" db="EMBL/GenBank/DDBJ databases">
        <title>Sequencing the genomes of 1000 actinobacteria strains.</title>
        <authorList>
            <person name="Klenk H.-P."/>
        </authorList>
    </citation>
    <scope>NUCLEOTIDE SEQUENCE [LARGE SCALE GENOMIC DNA]</scope>
    <source>
        <strain evidence="4 5">DSM 14442</strain>
    </source>
</reference>
<feature type="transmembrane region" description="Helical" evidence="2">
    <location>
        <begin position="286"/>
        <end position="307"/>
    </location>
</feature>